<evidence type="ECO:0000313" key="2">
    <source>
        <dbReference type="EMBL" id="TID18530.1"/>
    </source>
</evidence>
<reference evidence="2 3" key="1">
    <citation type="submission" date="2019-04" db="EMBL/GenBank/DDBJ databases">
        <title>High contiguity whole genome sequence and gene annotation resource for two Venturia nashicola isolates.</title>
        <authorList>
            <person name="Prokchorchik M."/>
            <person name="Won K."/>
            <person name="Lee Y."/>
            <person name="Choi E.D."/>
            <person name="Segonzac C."/>
            <person name="Sohn K.H."/>
        </authorList>
    </citation>
    <scope>NUCLEOTIDE SEQUENCE [LARGE SCALE GENOMIC DNA]</scope>
    <source>
        <strain evidence="2 3">PRI2</strain>
    </source>
</reference>
<keyword evidence="3" id="KW-1185">Reference proteome</keyword>
<accession>A0A4Z1P364</accession>
<sequence>MCQKIVFMPKSPTSGVYPFEIVAVDGENYCPNCIKSHEQERALQRAKNRQSAAAIISRRTAEHQRAISQAPPHRPATSGQPATPSPFADPGEPAGPGQYFHGNPGMDYMLRRGEDWQRKKEAEKAEKAKETVQAAQSRFADPGEPAGPGQYFYGNPGMDYMLRRGEDWQREKEAEIAEKAKETAQAANLEPVNTPQRSISKRIAGKIKPATTPKSSISKRIIGGFRMGTTLQKAKVTQKQREPRRSGEPVGLALRSAS</sequence>
<name>A0A4Z1P364_9PEZI</name>
<feature type="region of interest" description="Disordered" evidence="1">
    <location>
        <begin position="45"/>
        <end position="148"/>
    </location>
</feature>
<protein>
    <submittedName>
        <fullName evidence="2">Uncharacterized protein</fullName>
    </submittedName>
</protein>
<feature type="region of interest" description="Disordered" evidence="1">
    <location>
        <begin position="233"/>
        <end position="258"/>
    </location>
</feature>
<evidence type="ECO:0000256" key="1">
    <source>
        <dbReference type="SAM" id="MobiDB-lite"/>
    </source>
</evidence>
<feature type="compositionally biased region" description="Basic and acidic residues" evidence="1">
    <location>
        <begin position="109"/>
        <end position="130"/>
    </location>
</feature>
<dbReference type="EMBL" id="SNSC02000014">
    <property type="protein sequence ID" value="TID18530.1"/>
    <property type="molecule type" value="Genomic_DNA"/>
</dbReference>
<evidence type="ECO:0000313" key="3">
    <source>
        <dbReference type="Proteomes" id="UP000298493"/>
    </source>
</evidence>
<dbReference type="Proteomes" id="UP000298493">
    <property type="component" value="Unassembled WGS sequence"/>
</dbReference>
<gene>
    <name evidence="2" type="ORF">E6O75_ATG06606</name>
</gene>
<proteinExistence type="predicted"/>
<comment type="caution">
    <text evidence="2">The sequence shown here is derived from an EMBL/GenBank/DDBJ whole genome shotgun (WGS) entry which is preliminary data.</text>
</comment>
<dbReference type="AlphaFoldDB" id="A0A4Z1P364"/>
<organism evidence="2 3">
    <name type="scientific">Venturia nashicola</name>
    <dbReference type="NCBI Taxonomy" id="86259"/>
    <lineage>
        <taxon>Eukaryota</taxon>
        <taxon>Fungi</taxon>
        <taxon>Dikarya</taxon>
        <taxon>Ascomycota</taxon>
        <taxon>Pezizomycotina</taxon>
        <taxon>Dothideomycetes</taxon>
        <taxon>Pleosporomycetidae</taxon>
        <taxon>Venturiales</taxon>
        <taxon>Venturiaceae</taxon>
        <taxon>Venturia</taxon>
    </lineage>
</organism>